<reference evidence="1" key="1">
    <citation type="journal article" date="2014" name="Front. Microbiol.">
        <title>High frequency of phylogenetically diverse reductive dehalogenase-homologous genes in deep subseafloor sedimentary metagenomes.</title>
        <authorList>
            <person name="Kawai M."/>
            <person name="Futagami T."/>
            <person name="Toyoda A."/>
            <person name="Takaki Y."/>
            <person name="Nishi S."/>
            <person name="Hori S."/>
            <person name="Arai W."/>
            <person name="Tsubouchi T."/>
            <person name="Morono Y."/>
            <person name="Uchiyama I."/>
            <person name="Ito T."/>
            <person name="Fujiyama A."/>
            <person name="Inagaki F."/>
            <person name="Takami H."/>
        </authorList>
    </citation>
    <scope>NUCLEOTIDE SEQUENCE</scope>
    <source>
        <strain evidence="1">Expedition CK06-06</strain>
    </source>
</reference>
<gene>
    <name evidence="1" type="ORF">S03H2_07509</name>
</gene>
<feature type="non-terminal residue" evidence="1">
    <location>
        <position position="80"/>
    </location>
</feature>
<name>X1FTR7_9ZZZZ</name>
<accession>X1FTR7</accession>
<organism evidence="1">
    <name type="scientific">marine sediment metagenome</name>
    <dbReference type="NCBI Taxonomy" id="412755"/>
    <lineage>
        <taxon>unclassified sequences</taxon>
        <taxon>metagenomes</taxon>
        <taxon>ecological metagenomes</taxon>
    </lineage>
</organism>
<proteinExistence type="predicted"/>
<dbReference type="EMBL" id="BARU01003477">
    <property type="protein sequence ID" value="GAH24163.1"/>
    <property type="molecule type" value="Genomic_DNA"/>
</dbReference>
<sequence length="80" mass="9253">MSTINVAPEQSEVLLRVIEAAPQVCRRHQFFVWSQGDFQRWLPHHISVCGSYDRDQRNVVFDVFNSVPVPDEASLELKNI</sequence>
<protein>
    <submittedName>
        <fullName evidence="1">Uncharacterized protein</fullName>
    </submittedName>
</protein>
<comment type="caution">
    <text evidence="1">The sequence shown here is derived from an EMBL/GenBank/DDBJ whole genome shotgun (WGS) entry which is preliminary data.</text>
</comment>
<evidence type="ECO:0000313" key="1">
    <source>
        <dbReference type="EMBL" id="GAH24163.1"/>
    </source>
</evidence>
<dbReference type="AlphaFoldDB" id="X1FTR7"/>